<proteinExistence type="predicted"/>
<protein>
    <recommendedName>
        <fullName evidence="3">Trimeric autotransporter adhesin YadA-like stalk domain-containing protein</fullName>
    </recommendedName>
</protein>
<reference evidence="1 2" key="1">
    <citation type="submission" date="2017-10" db="EMBL/GenBank/DDBJ databases">
        <authorList>
            <person name="Jakob F."/>
        </authorList>
    </citation>
    <scope>NUCLEOTIDE SEQUENCE [LARGE SCALE GENOMIC DNA]</scope>
    <source>
        <strain evidence="1 2">TMW 2.1889</strain>
    </source>
</reference>
<organism evidence="1 2">
    <name type="scientific">Bombella mellum</name>
    <dbReference type="NCBI Taxonomy" id="2039288"/>
    <lineage>
        <taxon>Bacteria</taxon>
        <taxon>Pseudomonadati</taxon>
        <taxon>Pseudomonadota</taxon>
        <taxon>Alphaproteobacteria</taxon>
        <taxon>Acetobacterales</taxon>
        <taxon>Acetobacteraceae</taxon>
        <taxon>Bombella</taxon>
    </lineage>
</organism>
<dbReference type="EMBL" id="PDLY01000001">
    <property type="protein sequence ID" value="MBA5726380.1"/>
    <property type="molecule type" value="Genomic_DNA"/>
</dbReference>
<feature type="non-terminal residue" evidence="1">
    <location>
        <position position="113"/>
    </location>
</feature>
<gene>
    <name evidence="1" type="ORF">CPA56_00005</name>
</gene>
<evidence type="ECO:0000313" key="1">
    <source>
        <dbReference type="EMBL" id="MBA5726380.1"/>
    </source>
</evidence>
<dbReference type="Proteomes" id="UP000765338">
    <property type="component" value="Unassembled WGS sequence"/>
</dbReference>
<sequence>MTIGKDSSVTKSVSNEKGTLNLSGTIKGTLDNAATANITGGQVLGTTTSTGTLNASSSNLANIINKVSDNSPQTVSTATLLRSSAGAVTNEAGATFSATNSTIDTATNSGDMT</sequence>
<accession>A0ABR5ZPZ0</accession>
<name>A0ABR5ZPZ0_9PROT</name>
<evidence type="ECO:0000313" key="2">
    <source>
        <dbReference type="Proteomes" id="UP000765338"/>
    </source>
</evidence>
<evidence type="ECO:0008006" key="3">
    <source>
        <dbReference type="Google" id="ProtNLM"/>
    </source>
</evidence>
<comment type="caution">
    <text evidence="1">The sequence shown here is derived from an EMBL/GenBank/DDBJ whole genome shotgun (WGS) entry which is preliminary data.</text>
</comment>
<keyword evidence="2" id="KW-1185">Reference proteome</keyword>